<dbReference type="Pfam" id="PF13584">
    <property type="entry name" value="BatD"/>
    <property type="match status" value="2"/>
</dbReference>
<dbReference type="Pfam" id="PF00515">
    <property type="entry name" value="TPR_1"/>
    <property type="match status" value="1"/>
</dbReference>
<sequence>MNRLTACAVALLMAFSAFAQTKIDVQAPNLVGLEEQFNVTFVIEGSAPSDFSWDAGGDFQLVWGPQKGSVSTYSNTNGHSSRSSKTTYTYILLPKAIGKFSLPAAHATVKGADIQSDPWGIEVVADSGRQSRQESQSGNSAAVTGSVSSDDIYLSFDLSKSDVVVGETVTATLKLYQRVNLVGFENVKFPTFNGFWSQETQAPTNLEFHRESVDGKIYNVALIRSWTLVPQQAGDIVIDPTEMVSVINIRVDRPSSGSIFDEFFQNDYQSIRKRLTTDPVTVHVHRLPDGAPSSFGGGVGKFSMTTALSRDELSVHDAASLEVRVTGNGNISLLNAPKVNFPPDFEAYDVKTSDIPGGKLFEYPFIPRSHGDFVIEPVEYSYYDISSRRYVTLRGDALPLTVLRGSGQTADSTAGVLVPGVQRRDVRNVGSDIRFISTALPSFVPAGTFFAGSLWFWLTLVLILAAAASAYFLLKSAAARRADVVGTKNRGAVKMARKRLLQAEDFLRKNLYTAFYEELHRALLGYVSDKFNMDAADMSKDNISGRLSESGVDKAVADDFVSLLDACEYARYAPGSGNEAMSAHYEKAVVTISLIEAVMKKHKSISAGSAAAVVVLLLSVPSLQAQEPVSASPDSLWTAGVAAYEEGRWSEAVDTWSAIENSGLVSKELYCNLGNAYFKNDDVAHAILNYERALKMDPSYSDARFNLELASSRIQDNIEVVPEFFLTRWMRSLCWLMPSDSWSVLGLVLLALALAMLLLFLLGRDVSARRGGFVAMIVAFVLSLSCLGLAFWQRADYAKEDSAIVTRAVTTVRSSPSDSTAKDLFVLHEGTKVTVIDELGSWLNIELSDGRQGWITASDLEII</sequence>
<evidence type="ECO:0000313" key="5">
    <source>
        <dbReference type="EMBL" id="HIT47767.1"/>
    </source>
</evidence>
<feature type="transmembrane region" description="Helical" evidence="2">
    <location>
        <begin position="773"/>
        <end position="792"/>
    </location>
</feature>
<organism evidence="5 6">
    <name type="scientific">Candidatus Cryptobacteroides merdipullorum</name>
    <dbReference type="NCBI Taxonomy" id="2840771"/>
    <lineage>
        <taxon>Bacteria</taxon>
        <taxon>Pseudomonadati</taxon>
        <taxon>Bacteroidota</taxon>
        <taxon>Bacteroidia</taxon>
        <taxon>Bacteroidales</taxon>
        <taxon>Candidatus Cryptobacteroides</taxon>
    </lineage>
</organism>
<keyword evidence="3" id="KW-0732">Signal</keyword>
<dbReference type="SMART" id="SM00287">
    <property type="entry name" value="SH3b"/>
    <property type="match status" value="1"/>
</dbReference>
<keyword evidence="1" id="KW-0802">TPR repeat</keyword>
<feature type="chain" id="PRO_5038911934" evidence="3">
    <location>
        <begin position="20"/>
        <end position="863"/>
    </location>
</feature>
<feature type="repeat" description="TPR" evidence="1">
    <location>
        <begin position="667"/>
        <end position="700"/>
    </location>
</feature>
<dbReference type="PANTHER" id="PTHR40940">
    <property type="entry name" value="PROTEIN BATD-RELATED"/>
    <property type="match status" value="1"/>
</dbReference>
<keyword evidence="2" id="KW-0812">Transmembrane</keyword>
<dbReference type="InterPro" id="IPR011990">
    <property type="entry name" value="TPR-like_helical_dom_sf"/>
</dbReference>
<evidence type="ECO:0000313" key="6">
    <source>
        <dbReference type="Proteomes" id="UP000886881"/>
    </source>
</evidence>
<dbReference type="PROSITE" id="PS50005">
    <property type="entry name" value="TPR"/>
    <property type="match status" value="1"/>
</dbReference>
<gene>
    <name evidence="5" type="ORF">IAC35_07940</name>
</gene>
<dbReference type="AlphaFoldDB" id="A0A9D1KI96"/>
<feature type="signal peptide" evidence="3">
    <location>
        <begin position="1"/>
        <end position="19"/>
    </location>
</feature>
<evidence type="ECO:0000256" key="3">
    <source>
        <dbReference type="SAM" id="SignalP"/>
    </source>
</evidence>
<evidence type="ECO:0000256" key="2">
    <source>
        <dbReference type="SAM" id="Phobius"/>
    </source>
</evidence>
<dbReference type="Gene3D" id="2.30.30.40">
    <property type="entry name" value="SH3 Domains"/>
    <property type="match status" value="1"/>
</dbReference>
<dbReference type="InterPro" id="IPR003646">
    <property type="entry name" value="SH3-like_bac-type"/>
</dbReference>
<keyword evidence="2" id="KW-1133">Transmembrane helix</keyword>
<feature type="domain" description="SH3b" evidence="4">
    <location>
        <begin position="800"/>
        <end position="863"/>
    </location>
</feature>
<feature type="transmembrane region" description="Helical" evidence="2">
    <location>
        <begin position="742"/>
        <end position="761"/>
    </location>
</feature>
<evidence type="ECO:0000259" key="4">
    <source>
        <dbReference type="PROSITE" id="PS51781"/>
    </source>
</evidence>
<reference evidence="5" key="1">
    <citation type="submission" date="2020-10" db="EMBL/GenBank/DDBJ databases">
        <authorList>
            <person name="Gilroy R."/>
        </authorList>
    </citation>
    <scope>NUCLEOTIDE SEQUENCE</scope>
    <source>
        <strain evidence="5">ChiHecec2B26-709</strain>
    </source>
</reference>
<protein>
    <submittedName>
        <fullName evidence="5">BatD family protein</fullName>
    </submittedName>
</protein>
<dbReference type="SMART" id="SM00028">
    <property type="entry name" value="TPR"/>
    <property type="match status" value="1"/>
</dbReference>
<evidence type="ECO:0000256" key="1">
    <source>
        <dbReference type="PROSITE-ProRule" id="PRU00339"/>
    </source>
</evidence>
<dbReference type="EMBL" id="DVLC01000140">
    <property type="protein sequence ID" value="HIT47767.1"/>
    <property type="molecule type" value="Genomic_DNA"/>
</dbReference>
<dbReference type="InterPro" id="IPR019734">
    <property type="entry name" value="TPR_rpt"/>
</dbReference>
<dbReference type="PROSITE" id="PS50293">
    <property type="entry name" value="TPR_REGION"/>
    <property type="match status" value="1"/>
</dbReference>
<dbReference type="PANTHER" id="PTHR40940:SF2">
    <property type="entry name" value="BATD"/>
    <property type="match status" value="1"/>
</dbReference>
<dbReference type="Gene3D" id="1.25.40.10">
    <property type="entry name" value="Tetratricopeptide repeat domain"/>
    <property type="match status" value="1"/>
</dbReference>
<accession>A0A9D1KI96</accession>
<dbReference type="SUPFAM" id="SSF48452">
    <property type="entry name" value="TPR-like"/>
    <property type="match status" value="1"/>
</dbReference>
<keyword evidence="2" id="KW-0472">Membrane</keyword>
<dbReference type="PROSITE" id="PS51781">
    <property type="entry name" value="SH3B"/>
    <property type="match status" value="1"/>
</dbReference>
<comment type="caution">
    <text evidence="5">The sequence shown here is derived from an EMBL/GenBank/DDBJ whole genome shotgun (WGS) entry which is preliminary data.</text>
</comment>
<dbReference type="InterPro" id="IPR025738">
    <property type="entry name" value="BatD"/>
</dbReference>
<reference evidence="5" key="2">
    <citation type="journal article" date="2021" name="PeerJ">
        <title>Extensive microbial diversity within the chicken gut microbiome revealed by metagenomics and culture.</title>
        <authorList>
            <person name="Gilroy R."/>
            <person name="Ravi A."/>
            <person name="Getino M."/>
            <person name="Pursley I."/>
            <person name="Horton D.L."/>
            <person name="Alikhan N.F."/>
            <person name="Baker D."/>
            <person name="Gharbi K."/>
            <person name="Hall N."/>
            <person name="Watson M."/>
            <person name="Adriaenssens E.M."/>
            <person name="Foster-Nyarko E."/>
            <person name="Jarju S."/>
            <person name="Secka A."/>
            <person name="Antonio M."/>
            <person name="Oren A."/>
            <person name="Chaudhuri R.R."/>
            <person name="La Ragione R."/>
            <person name="Hildebrand F."/>
            <person name="Pallen M.J."/>
        </authorList>
    </citation>
    <scope>NUCLEOTIDE SEQUENCE</scope>
    <source>
        <strain evidence="5">ChiHecec2B26-709</strain>
    </source>
</reference>
<dbReference type="Pfam" id="PF08239">
    <property type="entry name" value="SH3_3"/>
    <property type="match status" value="1"/>
</dbReference>
<name>A0A9D1KI96_9BACT</name>
<dbReference type="Proteomes" id="UP000886881">
    <property type="component" value="Unassembled WGS sequence"/>
</dbReference>
<proteinExistence type="predicted"/>
<feature type="transmembrane region" description="Helical" evidence="2">
    <location>
        <begin position="454"/>
        <end position="474"/>
    </location>
</feature>